<dbReference type="OrthoDB" id="9794834at2"/>
<protein>
    <submittedName>
        <fullName evidence="3">Helix-turn-helix domain protein</fullName>
    </submittedName>
</protein>
<dbReference type="InterPro" id="IPR010982">
    <property type="entry name" value="Lambda_DNA-bd_dom_sf"/>
</dbReference>
<comment type="similarity">
    <text evidence="1">Belongs to the short-chain fatty acyl-CoA assimilation regulator (ScfR) family.</text>
</comment>
<dbReference type="SUPFAM" id="SSF47413">
    <property type="entry name" value="lambda repressor-like DNA-binding domains"/>
    <property type="match status" value="1"/>
</dbReference>
<dbReference type="Pfam" id="PF06114">
    <property type="entry name" value="Peptidase_M78"/>
    <property type="match status" value="1"/>
</dbReference>
<proteinExistence type="inferred from homology"/>
<reference evidence="4" key="1">
    <citation type="submission" date="2016-12" db="EMBL/GenBank/DDBJ databases">
        <authorList>
            <person name="Rodrigo-Torres L."/>
            <person name="Arahal R.D."/>
            <person name="Lucena T."/>
        </authorList>
    </citation>
    <scope>NUCLEOTIDE SEQUENCE [LARGE SCALE GENOMIC DNA]</scope>
</reference>
<evidence type="ECO:0000256" key="1">
    <source>
        <dbReference type="ARBA" id="ARBA00007227"/>
    </source>
</evidence>
<dbReference type="EMBL" id="FRFG01000003">
    <property type="protein sequence ID" value="SHO54435.1"/>
    <property type="molecule type" value="Genomic_DNA"/>
</dbReference>
<dbReference type="PANTHER" id="PTHR43236:SF1">
    <property type="entry name" value="BLL7220 PROTEIN"/>
    <property type="match status" value="1"/>
</dbReference>
<accession>A0A1M7YPB3</accession>
<dbReference type="AlphaFoldDB" id="A0A1M7YPB3"/>
<dbReference type="InterPro" id="IPR001387">
    <property type="entry name" value="Cro/C1-type_HTH"/>
</dbReference>
<dbReference type="InterPro" id="IPR052345">
    <property type="entry name" value="Rad_response_metalloprotease"/>
</dbReference>
<dbReference type="RefSeq" id="WP_073579347.1">
    <property type="nucleotide sequence ID" value="NZ_AP024898.1"/>
</dbReference>
<dbReference type="GO" id="GO:0003677">
    <property type="term" value="F:DNA binding"/>
    <property type="evidence" value="ECO:0007669"/>
    <property type="project" value="InterPro"/>
</dbReference>
<organism evidence="3 4">
    <name type="scientific">Vibrio quintilis</name>
    <dbReference type="NCBI Taxonomy" id="1117707"/>
    <lineage>
        <taxon>Bacteria</taxon>
        <taxon>Pseudomonadati</taxon>
        <taxon>Pseudomonadota</taxon>
        <taxon>Gammaproteobacteria</taxon>
        <taxon>Vibrionales</taxon>
        <taxon>Vibrionaceae</taxon>
        <taxon>Vibrio</taxon>
    </lineage>
</organism>
<evidence type="ECO:0000259" key="2">
    <source>
        <dbReference type="PROSITE" id="PS50943"/>
    </source>
</evidence>
<dbReference type="Gene3D" id="1.10.10.2910">
    <property type="match status" value="1"/>
</dbReference>
<dbReference type="CDD" id="cd00093">
    <property type="entry name" value="HTH_XRE"/>
    <property type="match status" value="1"/>
</dbReference>
<dbReference type="STRING" id="1117707.VQ7734_00149"/>
<name>A0A1M7YPB3_9VIBR</name>
<feature type="domain" description="HTH cro/C1-type" evidence="2">
    <location>
        <begin position="10"/>
        <end position="66"/>
    </location>
</feature>
<dbReference type="InterPro" id="IPR010359">
    <property type="entry name" value="IrrE_HExxH"/>
</dbReference>
<evidence type="ECO:0000313" key="3">
    <source>
        <dbReference type="EMBL" id="SHO54435.1"/>
    </source>
</evidence>
<keyword evidence="4" id="KW-1185">Reference proteome</keyword>
<dbReference type="PANTHER" id="PTHR43236">
    <property type="entry name" value="ANTITOXIN HIGA1"/>
    <property type="match status" value="1"/>
</dbReference>
<gene>
    <name evidence="3" type="ORF">VQ7734_00149</name>
</gene>
<dbReference type="SMART" id="SM00530">
    <property type="entry name" value="HTH_XRE"/>
    <property type="match status" value="1"/>
</dbReference>
<evidence type="ECO:0000313" key="4">
    <source>
        <dbReference type="Proteomes" id="UP000184600"/>
    </source>
</evidence>
<dbReference type="Gene3D" id="1.10.260.40">
    <property type="entry name" value="lambda repressor-like DNA-binding domains"/>
    <property type="match status" value="1"/>
</dbReference>
<sequence length="368" mass="41018">MSAKFNPSRLRLARVRRQLTFKSLSDRVGMSARMVSEYEKEYCKVTPPPETIEAFAHALNYPVEFFLVPEPIETVSKETVSFRSLKRMRAASEHAAIGAGQIGVMINDYFDSRFSLIPNNIPDFRGVEPEAAAEGLRAEWGLGTFSIGNMIHLLEKHGARVFSLTENTYDVDAFSFWKGDVPYVFLNTQKSGERSRFDAAHELGHLILHKHGVSQGKDAECEADKFAANFLMPKATLLPYKGKTITIDGVLSLKLNWKVSAMALIVQMKNVGVLSDWQYKSLIITAGKFGLRSREINGIEREQSIVIEKILSALESEGISLHKLAEELLLPLDEISGLLFKFGVVRNNDMPFGGSASASKVPHLRLVQ</sequence>
<dbReference type="Pfam" id="PF01381">
    <property type="entry name" value="HTH_3"/>
    <property type="match status" value="1"/>
</dbReference>
<dbReference type="Proteomes" id="UP000184600">
    <property type="component" value="Unassembled WGS sequence"/>
</dbReference>
<dbReference type="PROSITE" id="PS50943">
    <property type="entry name" value="HTH_CROC1"/>
    <property type="match status" value="1"/>
</dbReference>